<accession>A0AAV2FLY5</accession>
<dbReference type="GO" id="GO:0003723">
    <property type="term" value="F:RNA binding"/>
    <property type="evidence" value="ECO:0007669"/>
    <property type="project" value="InterPro"/>
</dbReference>
<gene>
    <name evidence="2" type="ORF">LTRI10_LOCUS39520</name>
</gene>
<reference evidence="2 3" key="1">
    <citation type="submission" date="2024-04" db="EMBL/GenBank/DDBJ databases">
        <authorList>
            <person name="Fracassetti M."/>
        </authorList>
    </citation>
    <scope>NUCLEOTIDE SEQUENCE [LARGE SCALE GENOMIC DNA]</scope>
</reference>
<evidence type="ECO:0000259" key="1">
    <source>
        <dbReference type="Pfam" id="PF11955"/>
    </source>
</evidence>
<dbReference type="Proteomes" id="UP001497516">
    <property type="component" value="Chromosome 7"/>
</dbReference>
<name>A0AAV2FLY5_9ROSI</name>
<dbReference type="Pfam" id="PF11955">
    <property type="entry name" value="PORR"/>
    <property type="match status" value="1"/>
</dbReference>
<dbReference type="PANTHER" id="PTHR31476">
    <property type="entry name" value="PROTEIN WHAT'S THIS FACTOR 1 HOMOLOG, CHLOROPLASTIC"/>
    <property type="match status" value="1"/>
</dbReference>
<proteinExistence type="predicted"/>
<dbReference type="AlphaFoldDB" id="A0AAV2FLY5"/>
<sequence length="108" mass="12396">MSKDKRIPLSKIHHCRLLFGIPDDFRDRVVKYPDRFKVVVGIDGNRVLELVNWDKRLAVEQEVAGFGEERWGRSKVRVGRSKREEEKGLGHGLDSFNDVAARVLLLLG</sequence>
<protein>
    <recommendedName>
        <fullName evidence="1">PORR domain-containing protein</fullName>
    </recommendedName>
</protein>
<evidence type="ECO:0000313" key="3">
    <source>
        <dbReference type="Proteomes" id="UP001497516"/>
    </source>
</evidence>
<dbReference type="EMBL" id="OZ034820">
    <property type="protein sequence ID" value="CAL1399329.1"/>
    <property type="molecule type" value="Genomic_DNA"/>
</dbReference>
<organism evidence="2 3">
    <name type="scientific">Linum trigynum</name>
    <dbReference type="NCBI Taxonomy" id="586398"/>
    <lineage>
        <taxon>Eukaryota</taxon>
        <taxon>Viridiplantae</taxon>
        <taxon>Streptophyta</taxon>
        <taxon>Embryophyta</taxon>
        <taxon>Tracheophyta</taxon>
        <taxon>Spermatophyta</taxon>
        <taxon>Magnoliopsida</taxon>
        <taxon>eudicotyledons</taxon>
        <taxon>Gunneridae</taxon>
        <taxon>Pentapetalae</taxon>
        <taxon>rosids</taxon>
        <taxon>fabids</taxon>
        <taxon>Malpighiales</taxon>
        <taxon>Linaceae</taxon>
        <taxon>Linum</taxon>
    </lineage>
</organism>
<dbReference type="PANTHER" id="PTHR31476:SF14">
    <property type="entry name" value="OS09G0473400 PROTEIN"/>
    <property type="match status" value="1"/>
</dbReference>
<feature type="domain" description="PORR" evidence="1">
    <location>
        <begin position="1"/>
        <end position="61"/>
    </location>
</feature>
<evidence type="ECO:0000313" key="2">
    <source>
        <dbReference type="EMBL" id="CAL1399329.1"/>
    </source>
</evidence>
<dbReference type="InterPro" id="IPR045040">
    <property type="entry name" value="PORR_fam"/>
</dbReference>
<dbReference type="InterPro" id="IPR021099">
    <property type="entry name" value="PORR_domain"/>
</dbReference>
<keyword evidence="3" id="KW-1185">Reference proteome</keyword>